<organism evidence="3 4">
    <name type="scientific">Zymoseptoria tritici (strain ST99CH_3D7)</name>
    <dbReference type="NCBI Taxonomy" id="1276538"/>
    <lineage>
        <taxon>Eukaryota</taxon>
        <taxon>Fungi</taxon>
        <taxon>Dikarya</taxon>
        <taxon>Ascomycota</taxon>
        <taxon>Pezizomycotina</taxon>
        <taxon>Dothideomycetes</taxon>
        <taxon>Dothideomycetidae</taxon>
        <taxon>Mycosphaerellales</taxon>
        <taxon>Mycosphaerellaceae</taxon>
        <taxon>Zymoseptoria</taxon>
    </lineage>
</organism>
<dbReference type="Proteomes" id="UP000215127">
    <property type="component" value="Chromosome 8"/>
</dbReference>
<name>A0A1X7S0W9_ZYMT9</name>
<feature type="compositionally biased region" description="Basic and acidic residues" evidence="1">
    <location>
        <begin position="463"/>
        <end position="472"/>
    </location>
</feature>
<protein>
    <recommendedName>
        <fullName evidence="2">Heterokaryon incompatibility domain-containing protein</fullName>
    </recommendedName>
</protein>
<sequence>MSVASLHQVVANVSSFLPSFQDTVQSQTDPQLHCALLSYTKPPPVSELHLAKYPRAEQRELPRLQESQLNNTRLSNARRLFPFILTSQWPADSTFVAGIFTLLIKMRLLNVSSFVFTEFHDHIPPYIAASHRWTTDECTYKDIRKWRNLQTTGYKKVKSFCEAVEQTSETTRATEMLKQQNCDWLWIDTACINKTSSAELSESLNSMFQWYANAQACYAFLHDVGSLVEYETAIHDFLKSEWFRRGWTLQELLAPRIVVFFTRSWEVLGHKCSLEVCDKRCDGVGPRLNTMIEKVTRIPAEVLRSYATHGCKYGVEARNAWAADRITTRPEDRAYCLLGLLQVHMVPIYGEGEGAWDRLEEAIEKKAASKKRKRAEHRPGKSVRVCESEVGPEARRLEQMDVQSTWSYPGYNRKGIKQSSKNRSKKTDPSDPAMATVPSAPGALRVMHDARPRKSYLPEEEYTETRLSHVLR</sequence>
<evidence type="ECO:0000313" key="4">
    <source>
        <dbReference type="Proteomes" id="UP000215127"/>
    </source>
</evidence>
<dbReference type="EMBL" id="LT853699">
    <property type="protein sequence ID" value="SMQ53081.1"/>
    <property type="molecule type" value="Genomic_DNA"/>
</dbReference>
<evidence type="ECO:0000259" key="2">
    <source>
        <dbReference type="Pfam" id="PF06985"/>
    </source>
</evidence>
<dbReference type="PANTHER" id="PTHR10622">
    <property type="entry name" value="HET DOMAIN-CONTAINING PROTEIN"/>
    <property type="match status" value="1"/>
</dbReference>
<feature type="compositionally biased region" description="Basic residues" evidence="1">
    <location>
        <begin position="414"/>
        <end position="424"/>
    </location>
</feature>
<feature type="domain" description="Heterokaryon incompatibility" evidence="2">
    <location>
        <begin position="126"/>
        <end position="222"/>
    </location>
</feature>
<dbReference type="STRING" id="1276538.A0A1X7S0W9"/>
<gene>
    <name evidence="3" type="ORF">ZT3D7_G8234</name>
</gene>
<feature type="region of interest" description="Disordered" evidence="1">
    <location>
        <begin position="367"/>
        <end position="391"/>
    </location>
</feature>
<dbReference type="PANTHER" id="PTHR10622:SF10">
    <property type="entry name" value="HET DOMAIN-CONTAINING PROTEIN"/>
    <property type="match status" value="1"/>
</dbReference>
<dbReference type="InterPro" id="IPR010730">
    <property type="entry name" value="HET"/>
</dbReference>
<feature type="region of interest" description="Disordered" evidence="1">
    <location>
        <begin position="408"/>
        <end position="472"/>
    </location>
</feature>
<proteinExistence type="predicted"/>
<reference evidence="3 4" key="1">
    <citation type="submission" date="2016-06" db="EMBL/GenBank/DDBJ databases">
        <authorList>
            <person name="Kjaerup R.B."/>
            <person name="Dalgaard T.S."/>
            <person name="Juul-Madsen H.R."/>
        </authorList>
    </citation>
    <scope>NUCLEOTIDE SEQUENCE [LARGE SCALE GENOMIC DNA]</scope>
</reference>
<dbReference type="AlphaFoldDB" id="A0A1X7S0W9"/>
<dbReference type="Pfam" id="PF06985">
    <property type="entry name" value="HET"/>
    <property type="match status" value="1"/>
</dbReference>
<evidence type="ECO:0000256" key="1">
    <source>
        <dbReference type="SAM" id="MobiDB-lite"/>
    </source>
</evidence>
<evidence type="ECO:0000313" key="3">
    <source>
        <dbReference type="EMBL" id="SMQ53081.1"/>
    </source>
</evidence>
<accession>A0A1X7S0W9</accession>
<keyword evidence="4" id="KW-1185">Reference proteome</keyword>